<feature type="transmembrane region" description="Helical" evidence="16">
    <location>
        <begin position="259"/>
        <end position="283"/>
    </location>
</feature>
<dbReference type="AlphaFoldDB" id="A0A2W2H3F1"/>
<keyword evidence="5 16" id="KW-0597">Phosphoprotein</keyword>
<organism evidence="18 19">
    <name type="scientific">Spongiactinospora gelatinilytica</name>
    <dbReference type="NCBI Taxonomy" id="2666298"/>
    <lineage>
        <taxon>Bacteria</taxon>
        <taxon>Bacillati</taxon>
        <taxon>Actinomycetota</taxon>
        <taxon>Actinomycetes</taxon>
        <taxon>Streptosporangiales</taxon>
        <taxon>Streptosporangiaceae</taxon>
        <taxon>Spongiactinospora</taxon>
    </lineage>
</organism>
<dbReference type="PANTHER" id="PTHR43743">
    <property type="entry name" value="POTASSIUM-TRANSPORTING ATPASE ATP-BINDING SUBUNIT"/>
    <property type="match status" value="1"/>
</dbReference>
<evidence type="ECO:0000256" key="1">
    <source>
        <dbReference type="ARBA" id="ARBA00004651"/>
    </source>
</evidence>
<dbReference type="PRINTS" id="PR00120">
    <property type="entry name" value="HATPASE"/>
</dbReference>
<dbReference type="SFLD" id="SFLDG00002">
    <property type="entry name" value="C1.7:_P-type_atpase_like"/>
    <property type="match status" value="1"/>
</dbReference>
<accession>A0A2W2H3F1</accession>
<dbReference type="RefSeq" id="WP_111167679.1">
    <property type="nucleotide sequence ID" value="NZ_POUA01000095.1"/>
</dbReference>
<comment type="caution">
    <text evidence="18">The sequence shown here is derived from an EMBL/GenBank/DDBJ whole genome shotgun (WGS) entry which is preliminary data.</text>
</comment>
<dbReference type="GO" id="GO:0000287">
    <property type="term" value="F:magnesium ion binding"/>
    <property type="evidence" value="ECO:0007669"/>
    <property type="project" value="UniProtKB-UniRule"/>
</dbReference>
<dbReference type="PRINTS" id="PR00119">
    <property type="entry name" value="CATATPASE"/>
</dbReference>
<dbReference type="GO" id="GO:0016887">
    <property type="term" value="F:ATP hydrolysis activity"/>
    <property type="evidence" value="ECO:0007669"/>
    <property type="project" value="InterPro"/>
</dbReference>
<comment type="catalytic activity">
    <reaction evidence="16">
        <text>K(+)(out) + ATP + H2O = K(+)(in) + ADP + phosphate + H(+)</text>
        <dbReference type="Rhea" id="RHEA:16777"/>
        <dbReference type="ChEBI" id="CHEBI:15377"/>
        <dbReference type="ChEBI" id="CHEBI:15378"/>
        <dbReference type="ChEBI" id="CHEBI:29103"/>
        <dbReference type="ChEBI" id="CHEBI:30616"/>
        <dbReference type="ChEBI" id="CHEBI:43474"/>
        <dbReference type="ChEBI" id="CHEBI:456216"/>
        <dbReference type="EC" id="7.2.2.6"/>
    </reaction>
</comment>
<keyword evidence="12 16" id="KW-1278">Translocase</keyword>
<feature type="binding site" evidence="16">
    <location>
        <position position="351"/>
    </location>
    <ligand>
        <name>ATP</name>
        <dbReference type="ChEBI" id="CHEBI:30616"/>
    </ligand>
</feature>
<evidence type="ECO:0000256" key="6">
    <source>
        <dbReference type="ARBA" id="ARBA00022692"/>
    </source>
</evidence>
<dbReference type="InterPro" id="IPR001757">
    <property type="entry name" value="P_typ_ATPase"/>
</dbReference>
<keyword evidence="8 16" id="KW-0547">Nucleotide-binding</keyword>
<feature type="domain" description="P-type ATPase A" evidence="17">
    <location>
        <begin position="101"/>
        <end position="201"/>
    </location>
</feature>
<dbReference type="Gene3D" id="3.40.50.1000">
    <property type="entry name" value="HAD superfamily/HAD-like"/>
    <property type="match status" value="1"/>
</dbReference>
<feature type="transmembrane region" description="Helical" evidence="16">
    <location>
        <begin position="61"/>
        <end position="79"/>
    </location>
</feature>
<keyword evidence="7 16" id="KW-0479">Metal-binding</keyword>
<dbReference type="Pfam" id="PF00702">
    <property type="entry name" value="Hydrolase"/>
    <property type="match status" value="1"/>
</dbReference>
<evidence type="ECO:0000256" key="11">
    <source>
        <dbReference type="ARBA" id="ARBA00022958"/>
    </source>
</evidence>
<feature type="transmembrane region" description="Helical" evidence="16">
    <location>
        <begin position="626"/>
        <end position="646"/>
    </location>
</feature>
<reference evidence="18 19" key="1">
    <citation type="submission" date="2018-01" db="EMBL/GenBank/DDBJ databases">
        <title>Draft genome sequence of Sphaerisporangium sp. 7K107.</title>
        <authorList>
            <person name="Sahin N."/>
            <person name="Saygin H."/>
            <person name="Ay H."/>
        </authorList>
    </citation>
    <scope>NUCLEOTIDE SEQUENCE [LARGE SCALE GENOMIC DNA]</scope>
    <source>
        <strain evidence="18 19">7K107</strain>
    </source>
</reference>
<evidence type="ECO:0000256" key="5">
    <source>
        <dbReference type="ARBA" id="ARBA00022553"/>
    </source>
</evidence>
<feature type="transmembrane region" description="Helical" evidence="16">
    <location>
        <begin position="212"/>
        <end position="239"/>
    </location>
</feature>
<evidence type="ECO:0000256" key="13">
    <source>
        <dbReference type="ARBA" id="ARBA00022989"/>
    </source>
</evidence>
<keyword evidence="10 16" id="KW-0460">Magnesium</keyword>
<feature type="binding site" evidence="16">
    <location>
        <position position="534"/>
    </location>
    <ligand>
        <name>Mg(2+)</name>
        <dbReference type="ChEBI" id="CHEBI:18420"/>
    </ligand>
</feature>
<gene>
    <name evidence="16 18" type="primary">kdpB</name>
    <name evidence="18" type="ORF">C1I98_14360</name>
</gene>
<sequence length="694" mass="72849">MSTSERRVGGGLLDPGQLVRSLPAALAKLNPRTLWRNPVMLIVEIGAVFTTVLAILDPTFFGWAIVVWLWLTVVFANLAEAVAEGRGKAQAATLRAAKRDTVARKLVGDAIETVGAPELRPGDRVVVEAGEIIPGDGDVVEGIASVDESAITGESAPVIRESGGDRSAVTGGTKVLSDRIVVEITQRPGESFIDRMISLVEGANRQKTPNEIALNILLAALTVIFLAATATMQPMAIYAKAANPGIPDSLALTGDGVTGLVLVSLLVCLIPTTIGALLSAIGIAGMDRLVQRNVLAMSGRAVEAAGDVNTLLLDKTGTITLGDRQAAEFVPVAEVGEEELALAAQLSSLADETPEGRSIVVFAKRAYGLREREPGELATAEWVPFTAQTRMSGVNMDGRQVRKGAATAVMKWVRDHGGHPTDQVGHLVDGISASGGTPLVVGEVDGDKARVLGVIHLKDVVKPGMAERFAEMRRMGIRTVMITGDNPLTAKAIADEAGVDDFLAEATPEDKLALIKKEQEGGRLVAMTGDGTNDAPALAQSDVGVAMNTGTSAAKEAGNMVDLDSNPTKLIEIVEIGKQLLITRGALTTFSIANDVAKYFAIIPAMFAAVYPGLDTLNIMRLSSPQSAILSAVILNALIIIALIPLALRGVRYRPAGAAKLLSRNLYLYGLGGVVAPFIGIKLIDLIIQFFPGM</sequence>
<feature type="transmembrane region" description="Helical" evidence="16">
    <location>
        <begin position="666"/>
        <end position="691"/>
    </location>
</feature>
<dbReference type="FunFam" id="3.40.1110.10:FF:000007">
    <property type="entry name" value="Potassium-transporting ATPase ATP-binding subunit"/>
    <property type="match status" value="1"/>
</dbReference>
<dbReference type="InterPro" id="IPR036412">
    <property type="entry name" value="HAD-like_sf"/>
</dbReference>
<dbReference type="SFLD" id="SFLDF00027">
    <property type="entry name" value="p-type_atpase"/>
    <property type="match status" value="1"/>
</dbReference>
<keyword evidence="4 16" id="KW-0633">Potassium transport</keyword>
<evidence type="ECO:0000313" key="18">
    <source>
        <dbReference type="EMBL" id="PZG46555.1"/>
    </source>
</evidence>
<dbReference type="Proteomes" id="UP000248544">
    <property type="component" value="Unassembled WGS sequence"/>
</dbReference>
<evidence type="ECO:0000259" key="17">
    <source>
        <dbReference type="Pfam" id="PF00122"/>
    </source>
</evidence>
<evidence type="ECO:0000256" key="9">
    <source>
        <dbReference type="ARBA" id="ARBA00022840"/>
    </source>
</evidence>
<dbReference type="SUPFAM" id="SSF81653">
    <property type="entry name" value="Calcium ATPase, transduction domain A"/>
    <property type="match status" value="1"/>
</dbReference>
<dbReference type="GO" id="GO:0008556">
    <property type="term" value="F:P-type potassium transmembrane transporter activity"/>
    <property type="evidence" value="ECO:0007669"/>
    <property type="project" value="UniProtKB-UniRule"/>
</dbReference>
<dbReference type="InterPro" id="IPR008250">
    <property type="entry name" value="ATPase_P-typ_transduc_dom_A_sf"/>
</dbReference>
<evidence type="ECO:0000256" key="2">
    <source>
        <dbReference type="ARBA" id="ARBA00022448"/>
    </source>
</evidence>
<evidence type="ECO:0000256" key="15">
    <source>
        <dbReference type="ARBA" id="ARBA00023136"/>
    </source>
</evidence>
<evidence type="ECO:0000256" key="3">
    <source>
        <dbReference type="ARBA" id="ARBA00022475"/>
    </source>
</evidence>
<keyword evidence="6 16" id="KW-0812">Transmembrane</keyword>
<dbReference type="Pfam" id="PF00122">
    <property type="entry name" value="E1-E2_ATPase"/>
    <property type="match status" value="1"/>
</dbReference>
<keyword evidence="9 16" id="KW-0067">ATP-binding</keyword>
<evidence type="ECO:0000256" key="12">
    <source>
        <dbReference type="ARBA" id="ARBA00022967"/>
    </source>
</evidence>
<comment type="similarity">
    <text evidence="16">Belongs to the cation transport ATPase (P-type) (TC 3.A.3) family. Type IA subfamily.</text>
</comment>
<dbReference type="GO" id="GO:0005886">
    <property type="term" value="C:plasma membrane"/>
    <property type="evidence" value="ECO:0007669"/>
    <property type="project" value="UniProtKB-SubCell"/>
</dbReference>
<feature type="active site" description="4-aspartylphosphate intermediate" evidence="16">
    <location>
        <position position="314"/>
    </location>
</feature>
<dbReference type="SFLD" id="SFLDS00003">
    <property type="entry name" value="Haloacid_Dehalogenase"/>
    <property type="match status" value="1"/>
</dbReference>
<dbReference type="Gene3D" id="3.40.1110.10">
    <property type="entry name" value="Calcium-transporting ATPase, cytoplasmic domain N"/>
    <property type="match status" value="1"/>
</dbReference>
<feature type="binding site" evidence="16">
    <location>
        <begin position="385"/>
        <end position="392"/>
    </location>
    <ligand>
        <name>ATP</name>
        <dbReference type="ChEBI" id="CHEBI:30616"/>
    </ligand>
</feature>
<feature type="transmembrane region" description="Helical" evidence="16">
    <location>
        <begin position="38"/>
        <end position="55"/>
    </location>
</feature>
<comment type="function">
    <text evidence="16">Part of the high-affinity ATP-driven potassium transport (or Kdp) system, which catalyzes the hydrolysis of ATP coupled with the electrogenic transport of potassium into the cytoplasm. This subunit is responsible for energy coupling to the transport system and for the release of the potassium ions to the cytoplasm.</text>
</comment>
<keyword evidence="13 16" id="KW-1133">Transmembrane helix</keyword>
<feature type="transmembrane region" description="Helical" evidence="16">
    <location>
        <begin position="596"/>
        <end position="614"/>
    </location>
</feature>
<protein>
    <recommendedName>
        <fullName evidence="16">Potassium-transporting ATPase ATP-binding subunit</fullName>
        <ecNumber evidence="16">7.2.2.6</ecNumber>
    </recommendedName>
    <alternativeName>
        <fullName evidence="16">ATP phosphohydrolase [potassium-transporting] B chain</fullName>
    </alternativeName>
    <alternativeName>
        <fullName evidence="16">Potassium-binding and translocating subunit B</fullName>
    </alternativeName>
    <alternativeName>
        <fullName evidence="16">Potassium-translocating ATPase B chain</fullName>
    </alternativeName>
</protein>
<dbReference type="PANTHER" id="PTHR43743:SF1">
    <property type="entry name" value="POTASSIUM-TRANSPORTING ATPASE ATP-BINDING SUBUNIT"/>
    <property type="match status" value="1"/>
</dbReference>
<evidence type="ECO:0000256" key="16">
    <source>
        <dbReference type="HAMAP-Rule" id="MF_00285"/>
    </source>
</evidence>
<evidence type="ECO:0000313" key="19">
    <source>
        <dbReference type="Proteomes" id="UP000248544"/>
    </source>
</evidence>
<dbReference type="EC" id="7.2.2.6" evidence="16"/>
<feature type="binding site" evidence="16">
    <location>
        <position position="530"/>
    </location>
    <ligand>
        <name>Mg(2+)</name>
        <dbReference type="ChEBI" id="CHEBI:18420"/>
    </ligand>
</feature>
<keyword evidence="2 16" id="KW-0813">Transport</keyword>
<proteinExistence type="inferred from homology"/>
<evidence type="ECO:0000256" key="7">
    <source>
        <dbReference type="ARBA" id="ARBA00022723"/>
    </source>
</evidence>
<dbReference type="NCBIfam" id="TIGR01497">
    <property type="entry name" value="kdpB"/>
    <property type="match status" value="1"/>
</dbReference>
<dbReference type="SUPFAM" id="SSF56784">
    <property type="entry name" value="HAD-like"/>
    <property type="match status" value="1"/>
</dbReference>
<dbReference type="FunFam" id="2.70.150.10:FF:000033">
    <property type="entry name" value="Potassium-transporting ATPase ATP-binding subunit"/>
    <property type="match status" value="1"/>
</dbReference>
<feature type="binding site" evidence="16">
    <location>
        <position position="355"/>
    </location>
    <ligand>
        <name>ATP</name>
        <dbReference type="ChEBI" id="CHEBI:30616"/>
    </ligand>
</feature>
<evidence type="ECO:0000256" key="8">
    <source>
        <dbReference type="ARBA" id="ARBA00022741"/>
    </source>
</evidence>
<keyword evidence="14 16" id="KW-0406">Ion transport</keyword>
<dbReference type="InterPro" id="IPR018303">
    <property type="entry name" value="ATPase_P-typ_P_site"/>
</dbReference>
<dbReference type="CDD" id="cd02078">
    <property type="entry name" value="P-type_ATPase_K"/>
    <property type="match status" value="1"/>
</dbReference>
<keyword evidence="11 16" id="KW-0630">Potassium</keyword>
<evidence type="ECO:0000256" key="10">
    <source>
        <dbReference type="ARBA" id="ARBA00022842"/>
    </source>
</evidence>
<dbReference type="InterPro" id="IPR044492">
    <property type="entry name" value="P_typ_ATPase_HD_dom"/>
</dbReference>
<dbReference type="HAMAP" id="MF_00285">
    <property type="entry name" value="KdpB"/>
    <property type="match status" value="1"/>
</dbReference>
<dbReference type="InterPro" id="IPR006391">
    <property type="entry name" value="P-type_ATPase_bsu_IA"/>
</dbReference>
<comment type="subcellular location">
    <subcellularLocation>
        <location evidence="1 16">Cell membrane</location>
        <topology evidence="1 16">Multi-pass membrane protein</topology>
    </subcellularLocation>
</comment>
<evidence type="ECO:0000256" key="4">
    <source>
        <dbReference type="ARBA" id="ARBA00022538"/>
    </source>
</evidence>
<dbReference type="InterPro" id="IPR023214">
    <property type="entry name" value="HAD_sf"/>
</dbReference>
<dbReference type="GO" id="GO:0005524">
    <property type="term" value="F:ATP binding"/>
    <property type="evidence" value="ECO:0007669"/>
    <property type="project" value="UniProtKB-UniRule"/>
</dbReference>
<dbReference type="EMBL" id="POUA01000095">
    <property type="protein sequence ID" value="PZG46555.1"/>
    <property type="molecule type" value="Genomic_DNA"/>
</dbReference>
<keyword evidence="15 16" id="KW-0472">Membrane</keyword>
<dbReference type="InterPro" id="IPR023298">
    <property type="entry name" value="ATPase_P-typ_TM_dom_sf"/>
</dbReference>
<dbReference type="Gene3D" id="2.70.150.10">
    <property type="entry name" value="Calcium-transporting ATPase, cytoplasmic transduction domain A"/>
    <property type="match status" value="1"/>
</dbReference>
<dbReference type="InterPro" id="IPR023299">
    <property type="entry name" value="ATPase_P-typ_cyto_dom_N"/>
</dbReference>
<keyword evidence="19" id="KW-1185">Reference proteome</keyword>
<evidence type="ECO:0000256" key="14">
    <source>
        <dbReference type="ARBA" id="ARBA00023065"/>
    </source>
</evidence>
<dbReference type="SUPFAM" id="SSF81665">
    <property type="entry name" value="Calcium ATPase, transmembrane domain M"/>
    <property type="match status" value="1"/>
</dbReference>
<comment type="subunit">
    <text evidence="16">The system is composed of three essential subunits: KdpA, KdpB and KdpC.</text>
</comment>
<dbReference type="InterPro" id="IPR059000">
    <property type="entry name" value="ATPase_P-type_domA"/>
</dbReference>
<dbReference type="PROSITE" id="PS00154">
    <property type="entry name" value="ATPASE_E1_E2"/>
    <property type="match status" value="1"/>
</dbReference>
<name>A0A2W2H3F1_9ACTN</name>
<dbReference type="NCBIfam" id="TIGR01494">
    <property type="entry name" value="ATPase_P-type"/>
    <property type="match status" value="1"/>
</dbReference>
<keyword evidence="3 16" id="KW-1003">Cell membrane</keyword>
<feature type="binding site" evidence="16">
    <location>
        <position position="403"/>
    </location>
    <ligand>
        <name>ATP</name>
        <dbReference type="ChEBI" id="CHEBI:30616"/>
    </ligand>
</feature>